<dbReference type="Proteomes" id="UP000642070">
    <property type="component" value="Unassembled WGS sequence"/>
</dbReference>
<feature type="compositionally biased region" description="Polar residues" evidence="1">
    <location>
        <begin position="140"/>
        <end position="158"/>
    </location>
</feature>
<comment type="caution">
    <text evidence="4">The sequence shown here is derived from an EMBL/GenBank/DDBJ whole genome shotgun (WGS) entry which is preliminary data.</text>
</comment>
<dbReference type="AlphaFoldDB" id="A0A917U7M3"/>
<feature type="domain" description="Ricin B lectin" evidence="3">
    <location>
        <begin position="218"/>
        <end position="307"/>
    </location>
</feature>
<dbReference type="RefSeq" id="WP_190254893.1">
    <property type="nucleotide sequence ID" value="NZ_BMPI01000048.1"/>
</dbReference>
<organism evidence="4 5">
    <name type="scientific">Dactylosporangium sucinum</name>
    <dbReference type="NCBI Taxonomy" id="1424081"/>
    <lineage>
        <taxon>Bacteria</taxon>
        <taxon>Bacillati</taxon>
        <taxon>Actinomycetota</taxon>
        <taxon>Actinomycetes</taxon>
        <taxon>Micromonosporales</taxon>
        <taxon>Micromonosporaceae</taxon>
        <taxon>Dactylosporangium</taxon>
    </lineage>
</organism>
<evidence type="ECO:0000313" key="5">
    <source>
        <dbReference type="Proteomes" id="UP000642070"/>
    </source>
</evidence>
<accession>A0A917U7M3</accession>
<reference evidence="4" key="2">
    <citation type="submission" date="2020-09" db="EMBL/GenBank/DDBJ databases">
        <authorList>
            <person name="Sun Q."/>
            <person name="Ohkuma M."/>
        </authorList>
    </citation>
    <scope>NUCLEOTIDE SEQUENCE</scope>
    <source>
        <strain evidence="4">JCM 19831</strain>
    </source>
</reference>
<feature type="compositionally biased region" description="Low complexity" evidence="1">
    <location>
        <begin position="119"/>
        <end position="134"/>
    </location>
</feature>
<dbReference type="InterPro" id="IPR035992">
    <property type="entry name" value="Ricin_B-like_lectins"/>
</dbReference>
<evidence type="ECO:0000313" key="4">
    <source>
        <dbReference type="EMBL" id="GGM63304.1"/>
    </source>
</evidence>
<feature type="transmembrane region" description="Helical" evidence="2">
    <location>
        <begin position="60"/>
        <end position="83"/>
    </location>
</feature>
<keyword evidence="5" id="KW-1185">Reference proteome</keyword>
<evidence type="ECO:0000256" key="1">
    <source>
        <dbReference type="SAM" id="MobiDB-lite"/>
    </source>
</evidence>
<dbReference type="Gene3D" id="2.80.10.50">
    <property type="match status" value="2"/>
</dbReference>
<keyword evidence="2" id="KW-0472">Membrane</keyword>
<protein>
    <recommendedName>
        <fullName evidence="3">Ricin B lectin domain-containing protein</fullName>
    </recommendedName>
</protein>
<name>A0A917U7M3_9ACTN</name>
<dbReference type="EMBL" id="BMPI01000048">
    <property type="protein sequence ID" value="GGM63304.1"/>
    <property type="molecule type" value="Genomic_DNA"/>
</dbReference>
<dbReference type="PROSITE" id="PS50231">
    <property type="entry name" value="RICIN_B_LECTIN"/>
    <property type="match status" value="1"/>
</dbReference>
<keyword evidence="2" id="KW-0812">Transmembrane</keyword>
<evidence type="ECO:0000256" key="2">
    <source>
        <dbReference type="SAM" id="Phobius"/>
    </source>
</evidence>
<dbReference type="Pfam" id="PF14200">
    <property type="entry name" value="RicinB_lectin_2"/>
    <property type="match status" value="1"/>
</dbReference>
<reference evidence="4" key="1">
    <citation type="journal article" date="2014" name="Int. J. Syst. Evol. Microbiol.">
        <title>Complete genome sequence of Corynebacterium casei LMG S-19264T (=DSM 44701T), isolated from a smear-ripened cheese.</title>
        <authorList>
            <consortium name="US DOE Joint Genome Institute (JGI-PGF)"/>
            <person name="Walter F."/>
            <person name="Albersmeier A."/>
            <person name="Kalinowski J."/>
            <person name="Ruckert C."/>
        </authorList>
    </citation>
    <scope>NUCLEOTIDE SEQUENCE</scope>
    <source>
        <strain evidence="4">JCM 19831</strain>
    </source>
</reference>
<evidence type="ECO:0000259" key="3">
    <source>
        <dbReference type="Pfam" id="PF14200"/>
    </source>
</evidence>
<proteinExistence type="predicted"/>
<feature type="region of interest" description="Disordered" evidence="1">
    <location>
        <begin position="87"/>
        <end position="171"/>
    </location>
</feature>
<feature type="compositionally biased region" description="Basic and acidic residues" evidence="1">
    <location>
        <begin position="23"/>
        <end position="32"/>
    </location>
</feature>
<dbReference type="SUPFAM" id="SSF50370">
    <property type="entry name" value="Ricin B-like lectins"/>
    <property type="match status" value="1"/>
</dbReference>
<gene>
    <name evidence="4" type="ORF">GCM10007977_076120</name>
</gene>
<feature type="region of interest" description="Disordered" evidence="1">
    <location>
        <begin position="1"/>
        <end position="55"/>
    </location>
</feature>
<keyword evidence="2" id="KW-1133">Transmembrane helix</keyword>
<feature type="compositionally biased region" description="Low complexity" evidence="1">
    <location>
        <begin position="87"/>
        <end position="102"/>
    </location>
</feature>
<sequence>MNRGSSEDEWDQAQDWELVADGSGRDEPREVWSVDDAADDDPTPAADPTVHQRRPQPRRLFTMAFVVVGALTVVAAIGLTAGWGRSGPPAAPANSGPPAQGGAAMGTYPPIEPVPEPSGTPAASAAASAPTQATTPPPARNSTPPGRNTETPRTTVTASAAKPSGKATTTVAAPTYTAPRAGITVRLVSLASGKSAGVSQGSAADGARVAQSADVAGTAQHWRIVAAQSGCFHLVNVRSGKALDNTDGTSVNGRQMQQWTNFDENTNQTWCFQGVGSDRYSIRNMTSGFLLDVRDGGTADGVAVQQWNADPAAPNANQTWRIVLVS</sequence>
<dbReference type="CDD" id="cd00161">
    <property type="entry name" value="beta-trefoil_Ricin-like"/>
    <property type="match status" value="1"/>
</dbReference>
<dbReference type="InterPro" id="IPR000772">
    <property type="entry name" value="Ricin_B_lectin"/>
</dbReference>